<reference evidence="1 2" key="1">
    <citation type="submission" date="2017-06" db="EMBL/GenBank/DDBJ databases">
        <title>Genome sequencing of cyanobaciteial culture collection at National Institute for Environmental Studies (NIES).</title>
        <authorList>
            <person name="Hirose Y."/>
            <person name="Shimura Y."/>
            <person name="Fujisawa T."/>
            <person name="Nakamura Y."/>
            <person name="Kawachi M."/>
        </authorList>
    </citation>
    <scope>NUCLEOTIDE SEQUENCE [LARGE SCALE GENOMIC DNA]</scope>
    <source>
        <strain evidence="1 2">NIES-806</strain>
    </source>
</reference>
<name>A0A1Z4UZX4_9CYAN</name>
<evidence type="ECO:0000313" key="2">
    <source>
        <dbReference type="Proteomes" id="UP000218702"/>
    </source>
</evidence>
<dbReference type="KEGG" id="dcm:NIES806_09150"/>
<accession>A0A1Z4UZX4</accession>
<gene>
    <name evidence="1" type="ORF">NIES806_09150</name>
</gene>
<dbReference type="EMBL" id="AP018316">
    <property type="protein sequence ID" value="BAZ84723.1"/>
    <property type="molecule type" value="Genomic_DNA"/>
</dbReference>
<protein>
    <submittedName>
        <fullName evidence="1">Uncharacterized protein</fullName>
    </submittedName>
</protein>
<dbReference type="AlphaFoldDB" id="A0A1Z4UZX4"/>
<keyword evidence="2" id="KW-1185">Reference proteome</keyword>
<evidence type="ECO:0000313" key="1">
    <source>
        <dbReference type="EMBL" id="BAZ84723.1"/>
    </source>
</evidence>
<organism evidence="1 2">
    <name type="scientific">Dolichospermum compactum NIES-806</name>
    <dbReference type="NCBI Taxonomy" id="1973481"/>
    <lineage>
        <taxon>Bacteria</taxon>
        <taxon>Bacillati</taxon>
        <taxon>Cyanobacteriota</taxon>
        <taxon>Cyanophyceae</taxon>
        <taxon>Nostocales</taxon>
        <taxon>Aphanizomenonaceae</taxon>
        <taxon>Dolichospermum</taxon>
        <taxon>Dolichospermum compactum</taxon>
    </lineage>
</organism>
<dbReference type="Proteomes" id="UP000218702">
    <property type="component" value="Chromosome"/>
</dbReference>
<sequence length="34" mass="3556">MIGKEGTAKNQDTAVQPLITKPCSEAVLLLIADS</sequence>
<proteinExistence type="predicted"/>